<dbReference type="PANTHER" id="PTHR18964:SF170">
    <property type="entry name" value="SUGAR KINASE"/>
    <property type="match status" value="1"/>
</dbReference>
<dbReference type="SUPFAM" id="SSF53067">
    <property type="entry name" value="Actin-like ATPase domain"/>
    <property type="match status" value="1"/>
</dbReference>
<dbReference type="CDD" id="cd24152">
    <property type="entry name" value="ASKHA_NBD_ROK-like"/>
    <property type="match status" value="1"/>
</dbReference>
<dbReference type="InterPro" id="IPR000600">
    <property type="entry name" value="ROK"/>
</dbReference>
<keyword evidence="3" id="KW-1185">Reference proteome</keyword>
<dbReference type="AlphaFoldDB" id="E7GDU8"/>
<dbReference type="InterPro" id="IPR043129">
    <property type="entry name" value="ATPase_NBD"/>
</dbReference>
<dbReference type="GeneID" id="78230419"/>
<dbReference type="Pfam" id="PF00480">
    <property type="entry name" value="ROK"/>
    <property type="match status" value="1"/>
</dbReference>
<dbReference type="OrthoDB" id="9795247at2"/>
<dbReference type="PANTHER" id="PTHR18964">
    <property type="entry name" value="ROK (REPRESSOR, ORF, KINASE) FAMILY"/>
    <property type="match status" value="1"/>
</dbReference>
<evidence type="ECO:0000313" key="3">
    <source>
        <dbReference type="Proteomes" id="UP000003157"/>
    </source>
</evidence>
<name>E7GDU8_9FIRM</name>
<dbReference type="Proteomes" id="UP000003157">
    <property type="component" value="Unassembled WGS sequence"/>
</dbReference>
<organism evidence="2 3">
    <name type="scientific">Coprobacillus cateniformis</name>
    <dbReference type="NCBI Taxonomy" id="100884"/>
    <lineage>
        <taxon>Bacteria</taxon>
        <taxon>Bacillati</taxon>
        <taxon>Bacillota</taxon>
        <taxon>Erysipelotrichia</taxon>
        <taxon>Erysipelotrichales</taxon>
        <taxon>Coprobacillaceae</taxon>
        <taxon>Coprobacillus</taxon>
    </lineage>
</organism>
<protein>
    <submittedName>
        <fullName evidence="2">ROK family protein</fullName>
    </submittedName>
</protein>
<dbReference type="HOGENOM" id="CLU_036604_0_2_9"/>
<sequence>MIYLTLDIGGSAIKYGLIDDSMTFLEKGSIPAPTENKEQFLDSIYSFYEKYKGSISGIGISMPGVINPEIGFAKTGGAFSFIKDMNLVEILQERIPLPITIGNDAKCAAYAELGFGCLKGISDAVMIVLGTGIGGCLIIDGKVHIGKSYASGEFSCVSTAKYCTQSEEDEWCHENGSSGLLKSVQKSLNTTQQYTGKEIFEMANRNNPQVLKGIDDFCNKLVRQIFNLQAIFDPEMIAIGGGISKQPILRKYINKYIEKMNSYYQNHDYPLNRPKVVICQHGNDANLIGALFQLKNMMKLYYKDDTVLERK</sequence>
<accession>E7GDU8</accession>
<evidence type="ECO:0000313" key="2">
    <source>
        <dbReference type="EMBL" id="EFW03751.1"/>
    </source>
</evidence>
<evidence type="ECO:0000256" key="1">
    <source>
        <dbReference type="ARBA" id="ARBA00006479"/>
    </source>
</evidence>
<dbReference type="STRING" id="100884.GCA_000269565_02605"/>
<comment type="similarity">
    <text evidence="1">Belongs to the ROK (NagC/XylR) family.</text>
</comment>
<dbReference type="RefSeq" id="WP_008790028.1">
    <property type="nucleotide sequence ID" value="NZ_AKCB01000001.1"/>
</dbReference>
<proteinExistence type="inferred from homology"/>
<dbReference type="Gene3D" id="3.30.420.40">
    <property type="match status" value="2"/>
</dbReference>
<dbReference type="eggNOG" id="COG1940">
    <property type="taxonomic scope" value="Bacteria"/>
</dbReference>
<dbReference type="EMBL" id="ADKX01000043">
    <property type="protein sequence ID" value="EFW03751.1"/>
    <property type="molecule type" value="Genomic_DNA"/>
</dbReference>
<comment type="caution">
    <text evidence="2">The sequence shown here is derived from an EMBL/GenBank/DDBJ whole genome shotgun (WGS) entry which is preliminary data.</text>
</comment>
<gene>
    <name evidence="2" type="ORF">HMPREF9488_02941</name>
</gene>
<reference evidence="2 3" key="1">
    <citation type="submission" date="2010-12" db="EMBL/GenBank/DDBJ databases">
        <title>The Genome Sequence of Coprobacillus sp. strain 29_1.</title>
        <authorList>
            <consortium name="The Broad Institute Genome Sequencing Platform"/>
            <person name="Earl A."/>
            <person name="Ward D."/>
            <person name="Feldgarden M."/>
            <person name="Gevers D."/>
            <person name="Daigneault M."/>
            <person name="Sibley C.D."/>
            <person name="White A."/>
            <person name="Strauss J."/>
            <person name="Allen-Vercoe E."/>
            <person name="Young S.K."/>
            <person name="Zeng Q."/>
            <person name="Gargeya S."/>
            <person name="Fitzgerald M."/>
            <person name="Haas B."/>
            <person name="Abouelleil A."/>
            <person name="Alvarado L."/>
            <person name="Arachchi H.M."/>
            <person name="Berlin A."/>
            <person name="Brown A."/>
            <person name="Chapman S.B."/>
            <person name="Chen Z."/>
            <person name="Dunbar C."/>
            <person name="Freedman E."/>
            <person name="Gearin G."/>
            <person name="Gellesch M."/>
            <person name="Goldberg J."/>
            <person name="Griggs A."/>
            <person name="Gujja S."/>
            <person name="Heilman E."/>
            <person name="Heiman D."/>
            <person name="Howarth C."/>
            <person name="Larson L."/>
            <person name="Lui A."/>
            <person name="MacDonald P.J.P."/>
            <person name="Mehta T."/>
            <person name="Montmayeur A."/>
            <person name="Murphy C."/>
            <person name="Neiman D."/>
            <person name="Pearson M."/>
            <person name="Priest M."/>
            <person name="Roberts A."/>
            <person name="Saif S."/>
            <person name="Shea T."/>
            <person name="Shenoy N."/>
            <person name="Sisk P."/>
            <person name="Stolte C."/>
            <person name="Sykes S."/>
            <person name="White J."/>
            <person name="Yandava C."/>
            <person name="Nusbaum C."/>
            <person name="Birren B."/>
        </authorList>
    </citation>
    <scope>NUCLEOTIDE SEQUENCE [LARGE SCALE GENOMIC DNA]</scope>
    <source>
        <strain evidence="2 3">29_1</strain>
    </source>
</reference>